<reference evidence="1" key="2">
    <citation type="journal article" date="2022" name="New Phytol.">
        <title>Evolutionary transition to the ectomycorrhizal habit in the genomes of a hyperdiverse lineage of mushroom-forming fungi.</title>
        <authorList>
            <person name="Looney B."/>
            <person name="Miyauchi S."/>
            <person name="Morin E."/>
            <person name="Drula E."/>
            <person name="Courty P.E."/>
            <person name="Kohler A."/>
            <person name="Kuo A."/>
            <person name="LaButti K."/>
            <person name="Pangilinan J."/>
            <person name="Lipzen A."/>
            <person name="Riley R."/>
            <person name="Andreopoulos W."/>
            <person name="He G."/>
            <person name="Johnson J."/>
            <person name="Nolan M."/>
            <person name="Tritt A."/>
            <person name="Barry K.W."/>
            <person name="Grigoriev I.V."/>
            <person name="Nagy L.G."/>
            <person name="Hibbett D."/>
            <person name="Henrissat B."/>
            <person name="Matheny P.B."/>
            <person name="Labbe J."/>
            <person name="Martin F.M."/>
        </authorList>
    </citation>
    <scope>NUCLEOTIDE SEQUENCE</scope>
    <source>
        <strain evidence="1">EC-137</strain>
    </source>
</reference>
<protein>
    <submittedName>
        <fullName evidence="1">Short-chain dehydrogenase</fullName>
    </submittedName>
</protein>
<dbReference type="EMBL" id="MU273479">
    <property type="protein sequence ID" value="KAI0035832.1"/>
    <property type="molecule type" value="Genomic_DNA"/>
</dbReference>
<sequence>MGHFSFPRFVIDQWTTIPQLEPVDLSGQTVLVVGANAGLGLEAAKHFARMKPGKLALACRTKKKCEDTAKEIQEVIGYGTISCYAVELADFASVVAFAEEFEKAEGRLDILLYNAGVSTQKYERTTDGWEKNLQVNLLSCALLSILLLPLVLKTSYLTAVTAHRPRLVFVTSDTHYWVKSIPEISNTSNILEKLNDKDYCNVKSVMDSRYFVTKLLIVLFTRELAARLPPSKAIINTVNPGLCHSGILRDVSGGLPLKVFVQIMARTTEVGGRLIVWAAIADRHREEALHGKYISDMEIREESELAISKDGYAMQRKLWGDIVDVLAAVAPRFKEVVDAHLSN</sequence>
<reference evidence="1" key="1">
    <citation type="submission" date="2021-02" db="EMBL/GenBank/DDBJ databases">
        <authorList>
            <consortium name="DOE Joint Genome Institute"/>
            <person name="Ahrendt S."/>
            <person name="Looney B.P."/>
            <person name="Miyauchi S."/>
            <person name="Morin E."/>
            <person name="Drula E."/>
            <person name="Courty P.E."/>
            <person name="Chicoki N."/>
            <person name="Fauchery L."/>
            <person name="Kohler A."/>
            <person name="Kuo A."/>
            <person name="Labutti K."/>
            <person name="Pangilinan J."/>
            <person name="Lipzen A."/>
            <person name="Riley R."/>
            <person name="Andreopoulos W."/>
            <person name="He G."/>
            <person name="Johnson J."/>
            <person name="Barry K.W."/>
            <person name="Grigoriev I.V."/>
            <person name="Nagy L."/>
            <person name="Hibbett D."/>
            <person name="Henrissat B."/>
            <person name="Matheny P.B."/>
            <person name="Labbe J."/>
            <person name="Martin F."/>
        </authorList>
    </citation>
    <scope>NUCLEOTIDE SEQUENCE</scope>
    <source>
        <strain evidence="1">EC-137</strain>
    </source>
</reference>
<comment type="caution">
    <text evidence="1">The sequence shown here is derived from an EMBL/GenBank/DDBJ whole genome shotgun (WGS) entry which is preliminary data.</text>
</comment>
<organism evidence="1 2">
    <name type="scientific">Vararia minispora EC-137</name>
    <dbReference type="NCBI Taxonomy" id="1314806"/>
    <lineage>
        <taxon>Eukaryota</taxon>
        <taxon>Fungi</taxon>
        <taxon>Dikarya</taxon>
        <taxon>Basidiomycota</taxon>
        <taxon>Agaricomycotina</taxon>
        <taxon>Agaricomycetes</taxon>
        <taxon>Russulales</taxon>
        <taxon>Lachnocladiaceae</taxon>
        <taxon>Vararia</taxon>
    </lineage>
</organism>
<accession>A0ACB8QVZ6</accession>
<proteinExistence type="predicted"/>
<dbReference type="Proteomes" id="UP000814128">
    <property type="component" value="Unassembled WGS sequence"/>
</dbReference>
<keyword evidence="2" id="KW-1185">Reference proteome</keyword>
<gene>
    <name evidence="1" type="ORF">K488DRAFT_82722</name>
</gene>
<evidence type="ECO:0000313" key="2">
    <source>
        <dbReference type="Proteomes" id="UP000814128"/>
    </source>
</evidence>
<name>A0ACB8QVZ6_9AGAM</name>
<evidence type="ECO:0000313" key="1">
    <source>
        <dbReference type="EMBL" id="KAI0035832.1"/>
    </source>
</evidence>